<evidence type="ECO:0000256" key="1">
    <source>
        <dbReference type="SAM" id="MobiDB-lite"/>
    </source>
</evidence>
<evidence type="ECO:0000313" key="2">
    <source>
        <dbReference type="EMBL" id="KAG1808618.1"/>
    </source>
</evidence>
<protein>
    <submittedName>
        <fullName evidence="2">Uncharacterized protein</fullName>
    </submittedName>
</protein>
<organism evidence="2 3">
    <name type="scientific">Suillus subaureus</name>
    <dbReference type="NCBI Taxonomy" id="48587"/>
    <lineage>
        <taxon>Eukaryota</taxon>
        <taxon>Fungi</taxon>
        <taxon>Dikarya</taxon>
        <taxon>Basidiomycota</taxon>
        <taxon>Agaricomycotina</taxon>
        <taxon>Agaricomycetes</taxon>
        <taxon>Agaricomycetidae</taxon>
        <taxon>Boletales</taxon>
        <taxon>Suillineae</taxon>
        <taxon>Suillaceae</taxon>
        <taxon>Suillus</taxon>
    </lineage>
</organism>
<dbReference type="OrthoDB" id="2672560at2759"/>
<dbReference type="AlphaFoldDB" id="A0A9P7J8N2"/>
<reference evidence="2" key="1">
    <citation type="journal article" date="2020" name="New Phytol.">
        <title>Comparative genomics reveals dynamic genome evolution in host specialist ectomycorrhizal fungi.</title>
        <authorList>
            <person name="Lofgren L.A."/>
            <person name="Nguyen N.H."/>
            <person name="Vilgalys R."/>
            <person name="Ruytinx J."/>
            <person name="Liao H.L."/>
            <person name="Branco S."/>
            <person name="Kuo A."/>
            <person name="LaButti K."/>
            <person name="Lipzen A."/>
            <person name="Andreopoulos W."/>
            <person name="Pangilinan J."/>
            <person name="Riley R."/>
            <person name="Hundley H."/>
            <person name="Na H."/>
            <person name="Barry K."/>
            <person name="Grigoriev I.V."/>
            <person name="Stajich J.E."/>
            <person name="Kennedy P.G."/>
        </authorList>
    </citation>
    <scope>NUCLEOTIDE SEQUENCE</scope>
    <source>
        <strain evidence="2">MN1</strain>
    </source>
</reference>
<feature type="region of interest" description="Disordered" evidence="1">
    <location>
        <begin position="16"/>
        <end position="37"/>
    </location>
</feature>
<proteinExistence type="predicted"/>
<sequence length="125" mass="14073">MPRKLATTISHFLMQNTVHEDDRSELQPQQEPAPESTPDILIARTNALTLDDPPCPSKLRPVIQVTNRDTTSIILRSLNPPTLPDECRRFLSDRPSSTSNMKPLILATKRATRHFKLPPPTTTLL</sequence>
<dbReference type="EMBL" id="JABBWG010000037">
    <property type="protein sequence ID" value="KAG1808618.1"/>
    <property type="molecule type" value="Genomic_DNA"/>
</dbReference>
<comment type="caution">
    <text evidence="2">The sequence shown here is derived from an EMBL/GenBank/DDBJ whole genome shotgun (WGS) entry which is preliminary data.</text>
</comment>
<gene>
    <name evidence="2" type="ORF">BJ212DRAFT_1484879</name>
</gene>
<evidence type="ECO:0000313" key="3">
    <source>
        <dbReference type="Proteomes" id="UP000807769"/>
    </source>
</evidence>
<dbReference type="GeneID" id="64634897"/>
<accession>A0A9P7J8N2</accession>
<dbReference type="Proteomes" id="UP000807769">
    <property type="component" value="Unassembled WGS sequence"/>
</dbReference>
<name>A0A9P7J8N2_9AGAM</name>
<dbReference type="RefSeq" id="XP_041188711.1">
    <property type="nucleotide sequence ID" value="XM_041340881.1"/>
</dbReference>
<keyword evidence="3" id="KW-1185">Reference proteome</keyword>